<accession>A0A6H5IUI7</accession>
<feature type="compositionally biased region" description="Polar residues" evidence="1">
    <location>
        <begin position="106"/>
        <end position="122"/>
    </location>
</feature>
<sequence>MFGNTNFNTSSMVALSTTRADEVLVDVHNSAYGTTDNQPTDNRSNVARSVRFQSPLINNRVVSSSPKAGSNNNPFFQIDNSANISKADDELMELLARISNYVKSRNQGHSGYNGQAAYNQDNRGYEAPTQPSSDLSLVREDAHTEYSTGRVPYTPSSFRLFNDIVKQIPKFDGTPDMLKLFCTAVEEAVEQLPFFEQRIVRALSKLVGDARYIVGKLTGYQCAQELLRDLRDRFVNRNVADGLAMQLGSAKQKAGEDVRKFGVTIRSLYDNAIAAYEQAPDLNAFERESAIHSLQSSVVKCFLYGLLEPLKMEVKVKNPQTLTEAIEIAGETERKLRYRSVTGSSITTVGLIGVPLRTEQFVNTNACDDKQVVCQICDKPGHSVAAQEFEAIEEISNDGNSDVDADGDVSMLPLPEPTAKARAQEKIAEIVNAGKIQLKPAVPPRAPAVQVENLDLQRTEYQSACGDDLISFEEDPCDSTPASASAQSSIENNNSQFNAVPESILDFNNQEYVGRSFPEIVQEKAPERGTSVSDIEILQDIGQPNDNNYIISANNFDTLADETESWNRPWMKSSKHCDAKIVESPEQYRCAEAMPSMPLPIPKHNSIPREAQLGPRTMHGTRNVQQVQFAQHGSLDYDEQATTLRYSESSWVAQSGHQDGRESNRYPNSTTTFSRKTRFCRQNIIPRNSLGAPARAWQTSAREIELHEAIYAAKTFQSHGKRILLAQAACHGRREESRHFCASFNSTTPIGQSDAEKFCCDLFLKQDDIVLTKSKLRASVVLSDSPSVRCVEKPSSLLQSAVATPPEKSPCVRQPTLPVLVTSEQRPACETPRKRQLLPPRTDYCGKPRGFIKNQRGFPRKSSWINRESTRIYAEILVDRSRINENFRANPRGLRTWTLYLIHVRSTWNQCPILEESLYDPRVISVDDPRGYPRNFFQLVLLQDLSNPPQTSNRNRFPNMRNKYNETSPTSTTSSDFRYLGLDVFVEETAWIAMQRQKKHTIYMRNLAETIWTPLKLVNRTFKLGLCKVRSMNPLSPRKEFEPDRYKLLEGK</sequence>
<evidence type="ECO:0000256" key="1">
    <source>
        <dbReference type="SAM" id="MobiDB-lite"/>
    </source>
</evidence>
<keyword evidence="3" id="KW-1185">Reference proteome</keyword>
<gene>
    <name evidence="2" type="ORF">TBRA_LOCUS12270</name>
</gene>
<feature type="region of interest" description="Disordered" evidence="1">
    <location>
        <begin position="106"/>
        <end position="138"/>
    </location>
</feature>
<proteinExistence type="predicted"/>
<dbReference type="Proteomes" id="UP000479190">
    <property type="component" value="Unassembled WGS sequence"/>
</dbReference>
<evidence type="ECO:0000313" key="3">
    <source>
        <dbReference type="Proteomes" id="UP000479190"/>
    </source>
</evidence>
<protein>
    <submittedName>
        <fullName evidence="2">Uncharacterized protein</fullName>
    </submittedName>
</protein>
<dbReference type="OrthoDB" id="7698798at2759"/>
<reference evidence="2 3" key="1">
    <citation type="submission" date="2020-02" db="EMBL/GenBank/DDBJ databases">
        <authorList>
            <person name="Ferguson B K."/>
        </authorList>
    </citation>
    <scope>NUCLEOTIDE SEQUENCE [LARGE SCALE GENOMIC DNA]</scope>
</reference>
<name>A0A6H5IUI7_9HYME</name>
<feature type="region of interest" description="Disordered" evidence="1">
    <location>
        <begin position="950"/>
        <end position="971"/>
    </location>
</feature>
<organism evidence="2 3">
    <name type="scientific">Trichogramma brassicae</name>
    <dbReference type="NCBI Taxonomy" id="86971"/>
    <lineage>
        <taxon>Eukaryota</taxon>
        <taxon>Metazoa</taxon>
        <taxon>Ecdysozoa</taxon>
        <taxon>Arthropoda</taxon>
        <taxon>Hexapoda</taxon>
        <taxon>Insecta</taxon>
        <taxon>Pterygota</taxon>
        <taxon>Neoptera</taxon>
        <taxon>Endopterygota</taxon>
        <taxon>Hymenoptera</taxon>
        <taxon>Apocrita</taxon>
        <taxon>Proctotrupomorpha</taxon>
        <taxon>Chalcidoidea</taxon>
        <taxon>Trichogrammatidae</taxon>
        <taxon>Trichogramma</taxon>
    </lineage>
</organism>
<dbReference type="EMBL" id="CADCXV010001036">
    <property type="protein sequence ID" value="CAB0040569.1"/>
    <property type="molecule type" value="Genomic_DNA"/>
</dbReference>
<evidence type="ECO:0000313" key="2">
    <source>
        <dbReference type="EMBL" id="CAB0040569.1"/>
    </source>
</evidence>
<dbReference type="AlphaFoldDB" id="A0A6H5IUI7"/>